<dbReference type="RefSeq" id="WP_122187132.1">
    <property type="nucleotide sequence ID" value="NZ_RFFH01000002.1"/>
</dbReference>
<dbReference type="AlphaFoldDB" id="A0A3M2L9F8"/>
<protein>
    <submittedName>
        <fullName evidence="4">DUF732 domain-containing protein</fullName>
    </submittedName>
</protein>
<evidence type="ECO:0000256" key="1">
    <source>
        <dbReference type="SAM" id="MobiDB-lite"/>
    </source>
</evidence>
<gene>
    <name evidence="4" type="ORF">EBN03_07285</name>
</gene>
<evidence type="ECO:0000313" key="5">
    <source>
        <dbReference type="Proteomes" id="UP000279275"/>
    </source>
</evidence>
<dbReference type="PROSITE" id="PS51257">
    <property type="entry name" value="PROKAR_LIPOPROTEIN"/>
    <property type="match status" value="1"/>
</dbReference>
<sequence length="171" mass="17117">MHRTRGKVFGTLVALAAAGLLAACGSNSSSASSTPSLKPSVTTSAAASSTPASVEPGDSGTPAPEPTTTQSVERPAPAPAGTPAAAPLTPKQQGFLDALKKNGVNPSQTDIAISAAEYICQAKAANAPADQMQTFVNAIAGQDPNYDPQKMPIDQAGNAYISAATSAYCNK</sequence>
<dbReference type="Proteomes" id="UP000279275">
    <property type="component" value="Unassembled WGS sequence"/>
</dbReference>
<evidence type="ECO:0000256" key="2">
    <source>
        <dbReference type="SAM" id="SignalP"/>
    </source>
</evidence>
<reference evidence="4 5" key="1">
    <citation type="submission" date="2018-10" db="EMBL/GenBank/DDBJ databases">
        <title>Isolation from cow dung.</title>
        <authorList>
            <person name="Ling L."/>
        </authorList>
    </citation>
    <scope>NUCLEOTIDE SEQUENCE [LARGE SCALE GENOMIC DNA]</scope>
    <source>
        <strain evidence="4 5">NEAU-LL90</strain>
    </source>
</reference>
<feature type="domain" description="DUF732" evidence="3">
    <location>
        <begin position="92"/>
        <end position="169"/>
    </location>
</feature>
<feature type="signal peptide" evidence="2">
    <location>
        <begin position="1"/>
        <end position="22"/>
    </location>
</feature>
<feature type="compositionally biased region" description="Low complexity" evidence="1">
    <location>
        <begin position="79"/>
        <end position="90"/>
    </location>
</feature>
<feature type="compositionally biased region" description="Low complexity" evidence="1">
    <location>
        <begin position="25"/>
        <end position="54"/>
    </location>
</feature>
<keyword evidence="5" id="KW-1185">Reference proteome</keyword>
<dbReference type="Pfam" id="PF05305">
    <property type="entry name" value="DUF732"/>
    <property type="match status" value="1"/>
</dbReference>
<evidence type="ECO:0000259" key="3">
    <source>
        <dbReference type="Pfam" id="PF05305"/>
    </source>
</evidence>
<proteinExistence type="predicted"/>
<name>A0A3M2L9F8_9NOCA</name>
<evidence type="ECO:0000313" key="4">
    <source>
        <dbReference type="EMBL" id="RMI34209.1"/>
    </source>
</evidence>
<dbReference type="OrthoDB" id="4560359at2"/>
<accession>A0A3M2L9F8</accession>
<dbReference type="EMBL" id="RFFH01000002">
    <property type="protein sequence ID" value="RMI34209.1"/>
    <property type="molecule type" value="Genomic_DNA"/>
</dbReference>
<organism evidence="4 5">
    <name type="scientific">Nocardia stercoris</name>
    <dbReference type="NCBI Taxonomy" id="2483361"/>
    <lineage>
        <taxon>Bacteria</taxon>
        <taxon>Bacillati</taxon>
        <taxon>Actinomycetota</taxon>
        <taxon>Actinomycetes</taxon>
        <taxon>Mycobacteriales</taxon>
        <taxon>Nocardiaceae</taxon>
        <taxon>Nocardia</taxon>
    </lineage>
</organism>
<feature type="chain" id="PRO_5039254247" evidence="2">
    <location>
        <begin position="23"/>
        <end position="171"/>
    </location>
</feature>
<feature type="region of interest" description="Disordered" evidence="1">
    <location>
        <begin position="25"/>
        <end position="94"/>
    </location>
</feature>
<comment type="caution">
    <text evidence="4">The sequence shown here is derived from an EMBL/GenBank/DDBJ whole genome shotgun (WGS) entry which is preliminary data.</text>
</comment>
<dbReference type="InterPro" id="IPR007969">
    <property type="entry name" value="DUF732"/>
</dbReference>
<keyword evidence="2" id="KW-0732">Signal</keyword>